<feature type="domain" description="Urease alpha-subunit N-terminal" evidence="3">
    <location>
        <begin position="1"/>
        <end position="58"/>
    </location>
</feature>
<dbReference type="PANTHER" id="PTHR43440">
    <property type="entry name" value="UREASE"/>
    <property type="match status" value="1"/>
</dbReference>
<dbReference type="InterPro" id="IPR011059">
    <property type="entry name" value="Metal-dep_hydrolase_composite"/>
</dbReference>
<keyword evidence="5" id="KW-1185">Reference proteome</keyword>
<organism evidence="4 5">
    <name type="scientific">Nocardioides soli</name>
    <dbReference type="NCBI Taxonomy" id="1036020"/>
    <lineage>
        <taxon>Bacteria</taxon>
        <taxon>Bacillati</taxon>
        <taxon>Actinomycetota</taxon>
        <taxon>Actinomycetes</taxon>
        <taxon>Propionibacteriales</taxon>
        <taxon>Nocardioidaceae</taxon>
        <taxon>Nocardioides</taxon>
    </lineage>
</organism>
<keyword evidence="2" id="KW-0378">Hydrolase</keyword>
<proteinExistence type="predicted"/>
<evidence type="ECO:0000259" key="3">
    <source>
        <dbReference type="Pfam" id="PF00449"/>
    </source>
</evidence>
<evidence type="ECO:0000256" key="1">
    <source>
        <dbReference type="ARBA" id="ARBA00022723"/>
    </source>
</evidence>
<evidence type="ECO:0000313" key="5">
    <source>
        <dbReference type="Proteomes" id="UP000589626"/>
    </source>
</evidence>
<dbReference type="AlphaFoldDB" id="A0A7W4Z1Z7"/>
<keyword evidence="1" id="KW-0479">Metal-binding</keyword>
<sequence length="256" mass="27829">MGDQIRLGDADLWIQVERDLTFGGEEALFGGDKSIREPMAQSTVPRSAGAPDTVITNTGNNLVVRSSSGNAARRQPQIARRGITRLPDQPVGLIDRSTLRPQPIHVFREHRIDPVQPTGSASTVAGMSGVCSNNALHPALDHREQCRPRLALIRGRRIGVHRLDHRAPRNLNRAAIRAFCTPSAASILISAKSSKVLTLQSLSITFHRRKCSPSSAAASWSAEWNYCIATRAGCGHSCHPPKAVGKVSHGNDEHRR</sequence>
<dbReference type="Pfam" id="PF00449">
    <property type="entry name" value="Urease_alpha"/>
    <property type="match status" value="1"/>
</dbReference>
<dbReference type="Proteomes" id="UP000589626">
    <property type="component" value="Unassembled WGS sequence"/>
</dbReference>
<dbReference type="GO" id="GO:0046872">
    <property type="term" value="F:metal ion binding"/>
    <property type="evidence" value="ECO:0007669"/>
    <property type="project" value="UniProtKB-KW"/>
</dbReference>
<evidence type="ECO:0000256" key="2">
    <source>
        <dbReference type="ARBA" id="ARBA00022801"/>
    </source>
</evidence>
<dbReference type="GO" id="GO:0016810">
    <property type="term" value="F:hydrolase activity, acting on carbon-nitrogen (but not peptide) bonds"/>
    <property type="evidence" value="ECO:0007669"/>
    <property type="project" value="InterPro"/>
</dbReference>
<dbReference type="RefSeq" id="WP_082893120.1">
    <property type="nucleotide sequence ID" value="NZ_JACHWR010000002.1"/>
</dbReference>
<comment type="caution">
    <text evidence="4">The sequence shown here is derived from an EMBL/GenBank/DDBJ whole genome shotgun (WGS) entry which is preliminary data.</text>
</comment>
<dbReference type="InterPro" id="IPR050112">
    <property type="entry name" value="Urease_alpha_subunit"/>
</dbReference>
<gene>
    <name evidence="4" type="ORF">FHU40_003246</name>
</gene>
<dbReference type="SUPFAM" id="SSF51338">
    <property type="entry name" value="Composite domain of metallo-dependent hydrolases"/>
    <property type="match status" value="1"/>
</dbReference>
<accession>A0A7W4Z1Z7</accession>
<evidence type="ECO:0000313" key="4">
    <source>
        <dbReference type="EMBL" id="MBB3043428.1"/>
    </source>
</evidence>
<dbReference type="Gene3D" id="2.30.40.10">
    <property type="entry name" value="Urease, subunit C, domain 1"/>
    <property type="match status" value="1"/>
</dbReference>
<protein>
    <recommendedName>
        <fullName evidence="3">Urease alpha-subunit N-terminal domain-containing protein</fullName>
    </recommendedName>
</protein>
<dbReference type="PANTHER" id="PTHR43440:SF1">
    <property type="entry name" value="UREASE"/>
    <property type="match status" value="1"/>
</dbReference>
<dbReference type="InterPro" id="IPR011612">
    <property type="entry name" value="Urease_alpha_N_dom"/>
</dbReference>
<dbReference type="EMBL" id="JACHWR010000002">
    <property type="protein sequence ID" value="MBB3043428.1"/>
    <property type="molecule type" value="Genomic_DNA"/>
</dbReference>
<name>A0A7W4Z1Z7_9ACTN</name>
<reference evidence="4 5" key="1">
    <citation type="submission" date="2020-08" db="EMBL/GenBank/DDBJ databases">
        <title>Sequencing the genomes of 1000 actinobacteria strains.</title>
        <authorList>
            <person name="Klenk H.-P."/>
        </authorList>
    </citation>
    <scope>NUCLEOTIDE SEQUENCE [LARGE SCALE GENOMIC DNA]</scope>
    <source>
        <strain evidence="4 5">DSM 105498</strain>
    </source>
</reference>